<dbReference type="SUPFAM" id="SSF55874">
    <property type="entry name" value="ATPase domain of HSP90 chaperone/DNA topoisomerase II/histidine kinase"/>
    <property type="match status" value="1"/>
</dbReference>
<feature type="transmembrane region" description="Helical" evidence="6">
    <location>
        <begin position="100"/>
        <end position="124"/>
    </location>
</feature>
<dbReference type="GO" id="GO:0005524">
    <property type="term" value="F:ATP binding"/>
    <property type="evidence" value="ECO:0007669"/>
    <property type="project" value="UniProtKB-KW"/>
</dbReference>
<dbReference type="InterPro" id="IPR058544">
    <property type="entry name" value="ETR1_N"/>
</dbReference>
<dbReference type="InterPro" id="IPR005467">
    <property type="entry name" value="His_kinase_dom"/>
</dbReference>
<keyword evidence="6" id="KW-0812">Transmembrane</keyword>
<dbReference type="Gene3D" id="3.30.450.20">
    <property type="entry name" value="PAS domain"/>
    <property type="match status" value="1"/>
</dbReference>
<evidence type="ECO:0000256" key="6">
    <source>
        <dbReference type="SAM" id="Phobius"/>
    </source>
</evidence>
<keyword evidence="5" id="KW-0418">Kinase</keyword>
<evidence type="ECO:0000256" key="5">
    <source>
        <dbReference type="ARBA" id="ARBA00022777"/>
    </source>
</evidence>
<dbReference type="InterPro" id="IPR052162">
    <property type="entry name" value="Sensor_kinase/Photoreceptor"/>
</dbReference>
<dbReference type="InterPro" id="IPR036097">
    <property type="entry name" value="HisK_dim/P_sf"/>
</dbReference>
<name>A0A9E8NBG9_9BACT</name>
<dbReference type="SMART" id="SM00387">
    <property type="entry name" value="HATPase_c"/>
    <property type="match status" value="1"/>
</dbReference>
<dbReference type="Gene3D" id="1.10.287.130">
    <property type="match status" value="1"/>
</dbReference>
<evidence type="ECO:0000256" key="2">
    <source>
        <dbReference type="ARBA" id="ARBA00012438"/>
    </source>
</evidence>
<proteinExistence type="predicted"/>
<dbReference type="SUPFAM" id="SSF47384">
    <property type="entry name" value="Homodimeric domain of signal transducing histidine kinase"/>
    <property type="match status" value="1"/>
</dbReference>
<dbReference type="Proteomes" id="UP001164653">
    <property type="component" value="Chromosome"/>
</dbReference>
<evidence type="ECO:0000313" key="10">
    <source>
        <dbReference type="Proteomes" id="UP001164653"/>
    </source>
</evidence>
<keyword evidence="10" id="KW-1185">Reference proteome</keyword>
<evidence type="ECO:0000259" key="7">
    <source>
        <dbReference type="PROSITE" id="PS50109"/>
    </source>
</evidence>
<dbReference type="SUPFAM" id="SSF55785">
    <property type="entry name" value="PYP-like sensor domain (PAS domain)"/>
    <property type="match status" value="1"/>
</dbReference>
<keyword evidence="9" id="KW-0067">ATP-binding</keyword>
<feature type="domain" description="PAC" evidence="8">
    <location>
        <begin position="252"/>
        <end position="305"/>
    </location>
</feature>
<dbReference type="CDD" id="cd00130">
    <property type="entry name" value="PAS"/>
    <property type="match status" value="1"/>
</dbReference>
<dbReference type="EMBL" id="CP112998">
    <property type="protein sequence ID" value="WAC11259.1"/>
    <property type="molecule type" value="Genomic_DNA"/>
</dbReference>
<gene>
    <name evidence="9" type="ORF">ON006_26450</name>
</gene>
<dbReference type="Pfam" id="PF25487">
    <property type="entry name" value="ETR1_N"/>
    <property type="match status" value="1"/>
</dbReference>
<feature type="transmembrane region" description="Helical" evidence="6">
    <location>
        <begin position="130"/>
        <end position="148"/>
    </location>
</feature>
<dbReference type="PANTHER" id="PTHR43304">
    <property type="entry name" value="PHYTOCHROME-LIKE PROTEIN CPH1"/>
    <property type="match status" value="1"/>
</dbReference>
<feature type="transmembrane region" description="Helical" evidence="6">
    <location>
        <begin position="63"/>
        <end position="88"/>
    </location>
</feature>
<dbReference type="KEGG" id="dpf:ON006_26450"/>
<feature type="domain" description="Histidine kinase" evidence="7">
    <location>
        <begin position="323"/>
        <end position="535"/>
    </location>
</feature>
<evidence type="ECO:0000256" key="1">
    <source>
        <dbReference type="ARBA" id="ARBA00000085"/>
    </source>
</evidence>
<dbReference type="PROSITE" id="PS50109">
    <property type="entry name" value="HIS_KIN"/>
    <property type="match status" value="1"/>
</dbReference>
<sequence>MDPEISLCVTSADSIRMCRSGITLNQYQKADLSQQITGFFEGIFSTKNWPARWYCGEWTDFHGWLYILSDLLIWSAYFLIPVFLIKVVTQRRDIPFPHTIWLFVAFILLCGTTHFIDALIFWIPVYRLSALVRFVTGVVSITTVYYLYKIFPSILLVRSVKDLQKEIDERNIVEEKLAASEYLLTAAGEVGKLAGWEYDLSTREFNWTKTATDIFETESEEVIDEQDLFEFFNEHDQMIIKLALLNAPETKESWDHEFLMTTHSNIKWVRFSGNPIFDKQNEVFKIRGIIMDISRYKTSELNLIRSINQMVQQNNQLKNFTHILSHNLRNHSSNISLLTSFVDEPALTEGNLEVFKRIKTVSGHLNNTLDDLSQIIKIRENRLESEELDIEMVTRKVLSVMDESIKESNTTIDIKYDLKTVMFPQVYLESILMNLISNGIKYRKDGDPAHITLKFYLNGSGVKELKYIDKGKGINLDLHAEKVFGLYKTFHKHKDAHGVGLFLIKNQIETQGGKIQIFSKVNQGTTFKITFDEYA</sequence>
<dbReference type="PRINTS" id="PR00344">
    <property type="entry name" value="BCTRLSENSOR"/>
</dbReference>
<dbReference type="Gene3D" id="3.30.565.10">
    <property type="entry name" value="Histidine kinase-like ATPase, C-terminal domain"/>
    <property type="match status" value="1"/>
</dbReference>
<comment type="catalytic activity">
    <reaction evidence="1">
        <text>ATP + protein L-histidine = ADP + protein N-phospho-L-histidine.</text>
        <dbReference type="EC" id="2.7.13.3"/>
    </reaction>
</comment>
<organism evidence="9 10">
    <name type="scientific">Dyadobacter pollutisoli</name>
    <dbReference type="NCBI Taxonomy" id="2910158"/>
    <lineage>
        <taxon>Bacteria</taxon>
        <taxon>Pseudomonadati</taxon>
        <taxon>Bacteroidota</taxon>
        <taxon>Cytophagia</taxon>
        <taxon>Cytophagales</taxon>
        <taxon>Spirosomataceae</taxon>
        <taxon>Dyadobacter</taxon>
    </lineage>
</organism>
<dbReference type="RefSeq" id="WP_244821192.1">
    <property type="nucleotide sequence ID" value="NZ_CP112998.1"/>
</dbReference>
<dbReference type="PANTHER" id="PTHR43304:SF1">
    <property type="entry name" value="PAC DOMAIN-CONTAINING PROTEIN"/>
    <property type="match status" value="1"/>
</dbReference>
<dbReference type="EC" id="2.7.13.3" evidence="2"/>
<dbReference type="InterPro" id="IPR036890">
    <property type="entry name" value="HATPase_C_sf"/>
</dbReference>
<accession>A0A9E8NBG9</accession>
<dbReference type="InterPro" id="IPR000700">
    <property type="entry name" value="PAS-assoc_C"/>
</dbReference>
<dbReference type="InterPro" id="IPR035965">
    <property type="entry name" value="PAS-like_dom_sf"/>
</dbReference>
<dbReference type="InterPro" id="IPR004358">
    <property type="entry name" value="Sig_transdc_His_kin-like_C"/>
</dbReference>
<keyword evidence="3" id="KW-0597">Phosphoprotein</keyword>
<evidence type="ECO:0000256" key="4">
    <source>
        <dbReference type="ARBA" id="ARBA00022679"/>
    </source>
</evidence>
<keyword evidence="9" id="KW-0547">Nucleotide-binding</keyword>
<evidence type="ECO:0000259" key="8">
    <source>
        <dbReference type="PROSITE" id="PS50113"/>
    </source>
</evidence>
<keyword evidence="4" id="KW-0808">Transferase</keyword>
<keyword evidence="6" id="KW-0472">Membrane</keyword>
<dbReference type="GO" id="GO:0000155">
    <property type="term" value="F:phosphorelay sensor kinase activity"/>
    <property type="evidence" value="ECO:0007669"/>
    <property type="project" value="InterPro"/>
</dbReference>
<evidence type="ECO:0000256" key="3">
    <source>
        <dbReference type="ARBA" id="ARBA00022553"/>
    </source>
</evidence>
<dbReference type="PROSITE" id="PS50113">
    <property type="entry name" value="PAC"/>
    <property type="match status" value="1"/>
</dbReference>
<evidence type="ECO:0000313" key="9">
    <source>
        <dbReference type="EMBL" id="WAC11259.1"/>
    </source>
</evidence>
<dbReference type="Pfam" id="PF02518">
    <property type="entry name" value="HATPase_c"/>
    <property type="match status" value="1"/>
</dbReference>
<keyword evidence="6" id="KW-1133">Transmembrane helix</keyword>
<reference evidence="9" key="1">
    <citation type="submission" date="2022-11" db="EMBL/GenBank/DDBJ databases">
        <title>Dyadobacter pollutisoli sp. nov., isolated from plastic dumped soil.</title>
        <authorList>
            <person name="Kim J.M."/>
            <person name="Kim K.R."/>
            <person name="Lee J.K."/>
            <person name="Hao L."/>
            <person name="Jeon C.O."/>
        </authorList>
    </citation>
    <scope>NUCLEOTIDE SEQUENCE</scope>
    <source>
        <strain evidence="9">U1</strain>
    </source>
</reference>
<dbReference type="InterPro" id="IPR003594">
    <property type="entry name" value="HATPase_dom"/>
</dbReference>
<dbReference type="InterPro" id="IPR000014">
    <property type="entry name" value="PAS"/>
</dbReference>
<protein>
    <recommendedName>
        <fullName evidence="2">histidine kinase</fullName>
        <ecNumber evidence="2">2.7.13.3</ecNumber>
    </recommendedName>
</protein>
<dbReference type="AlphaFoldDB" id="A0A9E8NBG9"/>